<sequence length="151" mass="16567">MSISSKLLYSIPLISSLLCIPSAAASASDIHDILPEYNIPKGILPNVPNSYSLSKSDGRFTVQLDHPCYVKFDDQLVYYSPVIKGRLSYGKVSHVSGIQARMFFIWVSVSGMDIQNDMVAFHVGAFTQKLPAHQFHTIPSCINNPSSAASF</sequence>
<comment type="caution">
    <text evidence="2">The sequence shown here is derived from an EMBL/GenBank/DDBJ whole genome shotgun (WGS) entry which is preliminary data.</text>
</comment>
<dbReference type="PANTHER" id="PTHR31676:SF96">
    <property type="entry name" value="EXPRESSED PROTEIN"/>
    <property type="match status" value="1"/>
</dbReference>
<evidence type="ECO:0000256" key="1">
    <source>
        <dbReference type="SAM" id="SignalP"/>
    </source>
</evidence>
<dbReference type="EMBL" id="JBDFQZ010000009">
    <property type="protein sequence ID" value="KAK9692413.1"/>
    <property type="molecule type" value="Genomic_DNA"/>
</dbReference>
<name>A0AAW1IS83_SAPOF</name>
<dbReference type="InterPro" id="IPR007493">
    <property type="entry name" value="DUF538"/>
</dbReference>
<dbReference type="AlphaFoldDB" id="A0AAW1IS83"/>
<dbReference type="Gene3D" id="2.30.240.10">
    <property type="entry name" value="At5g01610-like"/>
    <property type="match status" value="1"/>
</dbReference>
<accession>A0AAW1IS83</accession>
<organism evidence="2 3">
    <name type="scientific">Saponaria officinalis</name>
    <name type="common">Common soapwort</name>
    <name type="synonym">Lychnis saponaria</name>
    <dbReference type="NCBI Taxonomy" id="3572"/>
    <lineage>
        <taxon>Eukaryota</taxon>
        <taxon>Viridiplantae</taxon>
        <taxon>Streptophyta</taxon>
        <taxon>Embryophyta</taxon>
        <taxon>Tracheophyta</taxon>
        <taxon>Spermatophyta</taxon>
        <taxon>Magnoliopsida</taxon>
        <taxon>eudicotyledons</taxon>
        <taxon>Gunneridae</taxon>
        <taxon>Pentapetalae</taxon>
        <taxon>Caryophyllales</taxon>
        <taxon>Caryophyllaceae</taxon>
        <taxon>Caryophylleae</taxon>
        <taxon>Saponaria</taxon>
    </lineage>
</organism>
<feature type="signal peptide" evidence="1">
    <location>
        <begin position="1"/>
        <end position="27"/>
    </location>
</feature>
<dbReference type="SUPFAM" id="SSF141562">
    <property type="entry name" value="At5g01610-like"/>
    <property type="match status" value="1"/>
</dbReference>
<keyword evidence="1" id="KW-0732">Signal</keyword>
<dbReference type="Proteomes" id="UP001443914">
    <property type="component" value="Unassembled WGS sequence"/>
</dbReference>
<evidence type="ECO:0000313" key="3">
    <source>
        <dbReference type="Proteomes" id="UP001443914"/>
    </source>
</evidence>
<keyword evidence="3" id="KW-1185">Reference proteome</keyword>
<evidence type="ECO:0000313" key="2">
    <source>
        <dbReference type="EMBL" id="KAK9692413.1"/>
    </source>
</evidence>
<dbReference type="InterPro" id="IPR036758">
    <property type="entry name" value="At5g01610-like"/>
</dbReference>
<reference evidence="2" key="1">
    <citation type="submission" date="2024-03" db="EMBL/GenBank/DDBJ databases">
        <title>WGS assembly of Saponaria officinalis var. Norfolk2.</title>
        <authorList>
            <person name="Jenkins J."/>
            <person name="Shu S."/>
            <person name="Grimwood J."/>
            <person name="Barry K."/>
            <person name="Goodstein D."/>
            <person name="Schmutz J."/>
            <person name="Leebens-Mack J."/>
            <person name="Osbourn A."/>
        </authorList>
    </citation>
    <scope>NUCLEOTIDE SEQUENCE [LARGE SCALE GENOMIC DNA]</scope>
    <source>
        <strain evidence="2">JIC</strain>
    </source>
</reference>
<dbReference type="PANTHER" id="PTHR31676">
    <property type="entry name" value="T31J12.3 PROTEIN-RELATED"/>
    <property type="match status" value="1"/>
</dbReference>
<dbReference type="Pfam" id="PF04398">
    <property type="entry name" value="DUF538"/>
    <property type="match status" value="1"/>
</dbReference>
<gene>
    <name evidence="2" type="ORF">RND81_09G262500</name>
</gene>
<protein>
    <submittedName>
        <fullName evidence="2">Uncharacterized protein</fullName>
    </submittedName>
</protein>
<proteinExistence type="predicted"/>
<feature type="chain" id="PRO_5043788653" evidence="1">
    <location>
        <begin position="28"/>
        <end position="151"/>
    </location>
</feature>